<name>A0A6A5RFY5_9PLEO</name>
<dbReference type="PANTHER" id="PTHR16220:SF0">
    <property type="entry name" value="WD REPEAT-CONTAINING PROTEIN WRAP73"/>
    <property type="match status" value="1"/>
</dbReference>
<dbReference type="Pfam" id="PF00400">
    <property type="entry name" value="WD40"/>
    <property type="match status" value="1"/>
</dbReference>
<gene>
    <name evidence="2" type="ORF">M421DRAFT_422062</name>
</gene>
<protein>
    <recommendedName>
        <fullName evidence="4">WD40 repeat-like protein</fullName>
    </recommendedName>
</protein>
<proteinExistence type="predicted"/>
<dbReference type="GO" id="GO:1990811">
    <property type="term" value="C:MWP complex"/>
    <property type="evidence" value="ECO:0007669"/>
    <property type="project" value="TreeGrafter"/>
</dbReference>
<feature type="compositionally biased region" description="Low complexity" evidence="1">
    <location>
        <begin position="69"/>
        <end position="83"/>
    </location>
</feature>
<dbReference type="AlphaFoldDB" id="A0A6A5RFY5"/>
<dbReference type="OrthoDB" id="308690at2759"/>
<dbReference type="InterPro" id="IPR001680">
    <property type="entry name" value="WD40_rpt"/>
</dbReference>
<evidence type="ECO:0000256" key="1">
    <source>
        <dbReference type="SAM" id="MobiDB-lite"/>
    </source>
</evidence>
<organism evidence="2 3">
    <name type="scientific">Didymella exigua CBS 183.55</name>
    <dbReference type="NCBI Taxonomy" id="1150837"/>
    <lineage>
        <taxon>Eukaryota</taxon>
        <taxon>Fungi</taxon>
        <taxon>Dikarya</taxon>
        <taxon>Ascomycota</taxon>
        <taxon>Pezizomycotina</taxon>
        <taxon>Dothideomycetes</taxon>
        <taxon>Pleosporomycetidae</taxon>
        <taxon>Pleosporales</taxon>
        <taxon>Pleosporineae</taxon>
        <taxon>Didymellaceae</taxon>
        <taxon>Didymella</taxon>
    </lineage>
</organism>
<dbReference type="Proteomes" id="UP000800082">
    <property type="component" value="Unassembled WGS sequence"/>
</dbReference>
<dbReference type="EMBL" id="ML978973">
    <property type="protein sequence ID" value="KAF1927205.1"/>
    <property type="molecule type" value="Genomic_DNA"/>
</dbReference>
<evidence type="ECO:0008006" key="4">
    <source>
        <dbReference type="Google" id="ProtNLM"/>
    </source>
</evidence>
<dbReference type="SUPFAM" id="SSF82171">
    <property type="entry name" value="DPP6 N-terminal domain-like"/>
    <property type="match status" value="1"/>
</dbReference>
<evidence type="ECO:0000313" key="2">
    <source>
        <dbReference type="EMBL" id="KAF1927205.1"/>
    </source>
</evidence>
<dbReference type="PANTHER" id="PTHR16220">
    <property type="entry name" value="WD REPEAT PROTEIN 8-RELATED"/>
    <property type="match status" value="1"/>
</dbReference>
<feature type="region of interest" description="Disordered" evidence="1">
    <location>
        <begin position="574"/>
        <end position="597"/>
    </location>
</feature>
<dbReference type="GO" id="GO:1990810">
    <property type="term" value="P:microtubule anchoring at mitotic spindle pole body"/>
    <property type="evidence" value="ECO:0007669"/>
    <property type="project" value="TreeGrafter"/>
</dbReference>
<accession>A0A6A5RFY5</accession>
<feature type="region of interest" description="Disordered" evidence="1">
    <location>
        <begin position="64"/>
        <end position="83"/>
    </location>
</feature>
<keyword evidence="3" id="KW-1185">Reference proteome</keyword>
<dbReference type="GeneID" id="54350714"/>
<feature type="region of interest" description="Disordered" evidence="1">
    <location>
        <begin position="165"/>
        <end position="184"/>
    </location>
</feature>
<dbReference type="InterPro" id="IPR015943">
    <property type="entry name" value="WD40/YVTN_repeat-like_dom_sf"/>
</dbReference>
<reference evidence="2" key="1">
    <citation type="journal article" date="2020" name="Stud. Mycol.">
        <title>101 Dothideomycetes genomes: a test case for predicting lifestyles and emergence of pathogens.</title>
        <authorList>
            <person name="Haridas S."/>
            <person name="Albert R."/>
            <person name="Binder M."/>
            <person name="Bloem J."/>
            <person name="Labutti K."/>
            <person name="Salamov A."/>
            <person name="Andreopoulos B."/>
            <person name="Baker S."/>
            <person name="Barry K."/>
            <person name="Bills G."/>
            <person name="Bluhm B."/>
            <person name="Cannon C."/>
            <person name="Castanera R."/>
            <person name="Culley D."/>
            <person name="Daum C."/>
            <person name="Ezra D."/>
            <person name="Gonzalez J."/>
            <person name="Henrissat B."/>
            <person name="Kuo A."/>
            <person name="Liang C."/>
            <person name="Lipzen A."/>
            <person name="Lutzoni F."/>
            <person name="Magnuson J."/>
            <person name="Mondo S."/>
            <person name="Nolan M."/>
            <person name="Ohm R."/>
            <person name="Pangilinan J."/>
            <person name="Park H.-J."/>
            <person name="Ramirez L."/>
            <person name="Alfaro M."/>
            <person name="Sun H."/>
            <person name="Tritt A."/>
            <person name="Yoshinaga Y."/>
            <person name="Zwiers L.-H."/>
            <person name="Turgeon B."/>
            <person name="Goodwin S."/>
            <person name="Spatafora J."/>
            <person name="Crous P."/>
            <person name="Grigoriev I."/>
        </authorList>
    </citation>
    <scope>NUCLEOTIDE SEQUENCE</scope>
    <source>
        <strain evidence="2">CBS 183.55</strain>
    </source>
</reference>
<dbReference type="Gene3D" id="2.130.10.10">
    <property type="entry name" value="YVTN repeat-like/Quinoprotein amine dehydrogenase"/>
    <property type="match status" value="2"/>
</dbReference>
<dbReference type="InterPro" id="IPR052778">
    <property type="entry name" value="Centrosome-WD_assoc"/>
</dbReference>
<evidence type="ECO:0000313" key="3">
    <source>
        <dbReference type="Proteomes" id="UP000800082"/>
    </source>
</evidence>
<dbReference type="GO" id="GO:0005815">
    <property type="term" value="C:microtubule organizing center"/>
    <property type="evidence" value="ECO:0007669"/>
    <property type="project" value="TreeGrafter"/>
</dbReference>
<sequence length="597" mass="65824">MDDSETSSLYKATSVAVTSPSATHAACLSNGRLQIRCLTTFDIQRNVGLPPSVETKIARLAWSPPVAPPHTSSASTSSRRAPRPVSNRVLIHDDNTTRVYDLRDDRWNAVINNGSGGMGRNVHVEFGANEDEVIVWSDFGACAKVWCLRSGRAIEIRDPKFPGKEGRGWGYRPSSSESPGGGQAGRGGVMAMLCRTSGMDVLMLLAPRTYAQISRVDLPTVDAAGLKWSRDGRWIAVWDAPSTGYNLYIYTADGHLYRTITREPSNDVREWFVEGLGIKSVEWAPGTEWLAVGGWDRRVRILSTRTFAPVVFLDHTAAVDVPGAPVFSEQVDGQGNRTYTITPQPVTPPKAPLEKSETSLMKQGISILAFNSDGTLCATRDDSTPSTVWIWDLRSLRPRMILIQHAPVKTLQWHHDNPALLLIQTTYDSPTLYLYQASDLSASTSASTSASAPPPAILDLSSQIAKHASTLPTRWTTSWLHTPADKKPAFRLAHQSGYIFTWPFGKDVILRFDTPDGSDASDDSLYDILTGRTPVPRLPDSDGPDMDDSLLAEQQLVTEDEGYRVSFEDTFRGKMREESERRRGRSVLDESGLDEIF</sequence>
<dbReference type="RefSeq" id="XP_033447457.1">
    <property type="nucleotide sequence ID" value="XM_033593046.1"/>
</dbReference>